<dbReference type="Gene3D" id="3.30.2410.10">
    <property type="entry name" value="Hect, E3 ligase catalytic domain"/>
    <property type="match status" value="1"/>
</dbReference>
<feature type="domain" description="HECT" evidence="7">
    <location>
        <begin position="612"/>
        <end position="656"/>
    </location>
</feature>
<sequence>MENAVNMANGSLPGILQSLGLSTLIERFERERIDHEMINTLSDGELTRLGVATIGDRHRLRRRCTEETEKQQINQITESSSSSSGSEVLARQVVLERSRLFSYSTGNRQRGKGKRKQTVRGVTHTFLCLANKDQNNIPSTAEKEILYNAGLGKKRIRLNKDDNEQAVIDKIMSSEIDAETKETVGFPDLKEVGGFELLRSSQNCRNLKLIDCRWNANDLQRNCNAQATIYIRPIQRDLSTKSKKIVSEFNSVKAMCEICQVEYPILELREHVDICTGGRINESNEAMRTEDDSSLNNIHTIHTDVSLNEMPEVFQVPPESVPNEEVNSLNNIHILPTDVSINEIPDVFQDPFETLGLYNAVDIVNLVVNFCKDNIITDPVEILKKLQKEMVKGRPLDIEDITESNEGETNYIMVDRSNLLETAFDEVKAIPSSNLRLTLEVQFYNETAVDYGGPRKEFFRLIMMEIKDKYFDHGFRELLHEDYEVIGKIFALSILQNGKIPTFLEPDAIQGIFSEATDNPCISSLRIGLESLGLYTTYFIFQICMKLPSFVYLFQKASKPLTFRMLTTILKPQFSSEGSNKNTVEKKVYAAFLRYLREVASGRRDHVSVGSVLQFVTGADEEPVLGFKIAPSIHFPEVQISFLPTANTCINCLQLPCPQPTLDANLPEDSKLFEIYDYAFANSYYGLR</sequence>
<dbReference type="Gene3D" id="1.10.150.50">
    <property type="entry name" value="Transcription Factor, Ets-1"/>
    <property type="match status" value="1"/>
</dbReference>
<dbReference type="AlphaFoldDB" id="A0A8B8BTD0"/>
<dbReference type="Pfam" id="PF00536">
    <property type="entry name" value="SAM_1"/>
    <property type="match status" value="1"/>
</dbReference>
<dbReference type="InterPro" id="IPR013761">
    <property type="entry name" value="SAM/pointed_sf"/>
</dbReference>
<dbReference type="GO" id="GO:0000209">
    <property type="term" value="P:protein polyubiquitination"/>
    <property type="evidence" value="ECO:0007669"/>
    <property type="project" value="InterPro"/>
</dbReference>
<dbReference type="SUPFAM" id="SSF47769">
    <property type="entry name" value="SAM/Pointed domain"/>
    <property type="match status" value="1"/>
</dbReference>
<evidence type="ECO:0000313" key="9">
    <source>
        <dbReference type="RefSeq" id="XP_022306196.1"/>
    </source>
</evidence>
<dbReference type="Proteomes" id="UP000694844">
    <property type="component" value="Chromosome 9"/>
</dbReference>
<dbReference type="Gene3D" id="3.90.1750.10">
    <property type="entry name" value="Hect, E3 ligase catalytic domains"/>
    <property type="match status" value="1"/>
</dbReference>
<dbReference type="SUPFAM" id="SSF56204">
    <property type="entry name" value="Hect, E3 ligase catalytic domain"/>
    <property type="match status" value="1"/>
</dbReference>
<dbReference type="GeneID" id="111112740"/>
<keyword evidence="4 5" id="KW-0833">Ubl conjugation pathway</keyword>
<dbReference type="PROSITE" id="PS50237">
    <property type="entry name" value="HECT"/>
    <property type="match status" value="2"/>
</dbReference>
<dbReference type="OrthoDB" id="6140673at2759"/>
<evidence type="ECO:0000256" key="2">
    <source>
        <dbReference type="ARBA" id="ARBA00012485"/>
    </source>
</evidence>
<comment type="catalytic activity">
    <reaction evidence="1">
        <text>S-ubiquitinyl-[E2 ubiquitin-conjugating enzyme]-L-cysteine + [acceptor protein]-L-lysine = [E2 ubiquitin-conjugating enzyme]-L-cysteine + N(6)-ubiquitinyl-[acceptor protein]-L-lysine.</text>
        <dbReference type="EC" id="2.3.2.26"/>
    </reaction>
</comment>
<evidence type="ECO:0000256" key="3">
    <source>
        <dbReference type="ARBA" id="ARBA00022679"/>
    </source>
</evidence>
<dbReference type="InterPro" id="IPR035983">
    <property type="entry name" value="Hect_E3_ubiquitin_ligase"/>
</dbReference>
<evidence type="ECO:0000259" key="7">
    <source>
        <dbReference type="PROSITE" id="PS50237"/>
    </source>
</evidence>
<dbReference type="InterPro" id="IPR001660">
    <property type="entry name" value="SAM"/>
</dbReference>
<feature type="domain" description="HECT" evidence="7">
    <location>
        <begin position="431"/>
        <end position="466"/>
    </location>
</feature>
<dbReference type="GO" id="GO:0061630">
    <property type="term" value="F:ubiquitin protein ligase activity"/>
    <property type="evidence" value="ECO:0007669"/>
    <property type="project" value="UniProtKB-EC"/>
</dbReference>
<comment type="caution">
    <text evidence="5">Lacks conserved residue(s) required for the propagation of feature annotation.</text>
</comment>
<feature type="domain" description="SAM" evidence="6">
    <location>
        <begin position="16"/>
        <end position="60"/>
    </location>
</feature>
<dbReference type="PANTHER" id="PTHR45700:SF8">
    <property type="entry name" value="HECT-TYPE E3 UBIQUITIN TRANSFERASE"/>
    <property type="match status" value="1"/>
</dbReference>
<evidence type="ECO:0000313" key="8">
    <source>
        <dbReference type="Proteomes" id="UP000694844"/>
    </source>
</evidence>
<evidence type="ECO:0000256" key="1">
    <source>
        <dbReference type="ARBA" id="ARBA00000885"/>
    </source>
</evidence>
<dbReference type="RefSeq" id="XP_022306196.1">
    <property type="nucleotide sequence ID" value="XM_022450488.1"/>
</dbReference>
<gene>
    <name evidence="9" type="primary">LOC111112740</name>
</gene>
<reference evidence="9" key="1">
    <citation type="submission" date="2025-08" db="UniProtKB">
        <authorList>
            <consortium name="RefSeq"/>
        </authorList>
    </citation>
    <scope>IDENTIFICATION</scope>
    <source>
        <tissue evidence="9">Whole sample</tissue>
    </source>
</reference>
<accession>A0A8B8BTD0</accession>
<dbReference type="InterPro" id="IPR044611">
    <property type="entry name" value="E3A/B/C-like"/>
</dbReference>
<protein>
    <recommendedName>
        <fullName evidence="2">HECT-type E3 ubiquitin transferase</fullName>
        <ecNumber evidence="2">2.3.2.26</ecNumber>
    </recommendedName>
</protein>
<dbReference type="Pfam" id="PF00632">
    <property type="entry name" value="HECT"/>
    <property type="match status" value="1"/>
</dbReference>
<dbReference type="PROSITE" id="PS50105">
    <property type="entry name" value="SAM_DOMAIN"/>
    <property type="match status" value="1"/>
</dbReference>
<name>A0A8B8BTD0_CRAVI</name>
<dbReference type="KEGG" id="cvn:111112740"/>
<organism evidence="8 9">
    <name type="scientific">Crassostrea virginica</name>
    <name type="common">Eastern oyster</name>
    <dbReference type="NCBI Taxonomy" id="6565"/>
    <lineage>
        <taxon>Eukaryota</taxon>
        <taxon>Metazoa</taxon>
        <taxon>Spiralia</taxon>
        <taxon>Lophotrochozoa</taxon>
        <taxon>Mollusca</taxon>
        <taxon>Bivalvia</taxon>
        <taxon>Autobranchia</taxon>
        <taxon>Pteriomorphia</taxon>
        <taxon>Ostreida</taxon>
        <taxon>Ostreoidea</taxon>
        <taxon>Ostreidae</taxon>
        <taxon>Crassostrea</taxon>
    </lineage>
</organism>
<evidence type="ECO:0000256" key="4">
    <source>
        <dbReference type="ARBA" id="ARBA00022786"/>
    </source>
</evidence>
<dbReference type="InterPro" id="IPR000569">
    <property type="entry name" value="HECT_dom"/>
</dbReference>
<dbReference type="EC" id="2.3.2.26" evidence="2"/>
<proteinExistence type="predicted"/>
<feature type="active site" description="Glycyl thioester intermediate" evidence="5">
    <location>
        <position position="649"/>
    </location>
</feature>
<keyword evidence="8" id="KW-1185">Reference proteome</keyword>
<keyword evidence="3" id="KW-0808">Transferase</keyword>
<dbReference type="CDD" id="cd09487">
    <property type="entry name" value="SAM_superfamily"/>
    <property type="match status" value="1"/>
</dbReference>
<dbReference type="PANTHER" id="PTHR45700">
    <property type="entry name" value="UBIQUITIN-PROTEIN LIGASE E3C"/>
    <property type="match status" value="1"/>
</dbReference>
<evidence type="ECO:0000256" key="5">
    <source>
        <dbReference type="PROSITE-ProRule" id="PRU00104"/>
    </source>
</evidence>
<evidence type="ECO:0000259" key="6">
    <source>
        <dbReference type="PROSITE" id="PS50105"/>
    </source>
</evidence>